<protein>
    <submittedName>
        <fullName evidence="2">Uncharacterized protein</fullName>
    </submittedName>
</protein>
<reference evidence="2" key="1">
    <citation type="journal article" date="2022" name="Int. J. Mol. Sci.">
        <title>Draft Genome of Tanacetum Coccineum: Genomic Comparison of Closely Related Tanacetum-Family Plants.</title>
        <authorList>
            <person name="Yamashiro T."/>
            <person name="Shiraishi A."/>
            <person name="Nakayama K."/>
            <person name="Satake H."/>
        </authorList>
    </citation>
    <scope>NUCLEOTIDE SEQUENCE</scope>
</reference>
<sequence length="531" mass="60376">MNQEQIQQAARDEALVPSADRIKINYTNMRIDPTMTQKEETYKVILDIIKNSACYNAFLVIADVLKIYMQQFWNIVKKVKKSSFYEFDLDDKKCRVDAKLFRKILDISPRFHNKDFIIPPSKESMITFLYELGYKDVVAFIVPISMGKTVINILSRIVVAATAYYIWLERNGRLFKKKNSSPNQIVNVILSMVRLKLVTFKFKKMSTRSHLLFDQWKIPSYRTVHDGSTRSHTHLDRVCSYRVAAGLRDVRLIIYTMLTDDIKKSEAYKAFIGYSTGLIPPKKSRGKGSQGKKAPVTPKKSLISADDNIIPEPEVAFELGKSISRTEAEIADEARRVHETHEHLVTEKPTSEEDSNESEGEPANRPTGRRRPSEEQLAADTMQAIKASRKVSRSQSHIRDSSKGAGITPEVLDESASIFTTSSEGTGITPGVIDEQDEDDDQSIDLEETDYEDEYVKYEIRDDEYVHEDEYVHDDVDEEMKDAEVAKTRKDDDKVTDAAKVDAEKSEEVKGDNKQAEIEVANVDQAKDTSA</sequence>
<feature type="compositionally biased region" description="Basic and acidic residues" evidence="1">
    <location>
        <begin position="338"/>
        <end position="351"/>
    </location>
</feature>
<comment type="caution">
    <text evidence="2">The sequence shown here is derived from an EMBL/GenBank/DDBJ whole genome shotgun (WGS) entry which is preliminary data.</text>
</comment>
<accession>A0ABQ5B4V6</accession>
<organism evidence="2 3">
    <name type="scientific">Tanacetum coccineum</name>
    <dbReference type="NCBI Taxonomy" id="301880"/>
    <lineage>
        <taxon>Eukaryota</taxon>
        <taxon>Viridiplantae</taxon>
        <taxon>Streptophyta</taxon>
        <taxon>Embryophyta</taxon>
        <taxon>Tracheophyta</taxon>
        <taxon>Spermatophyta</taxon>
        <taxon>Magnoliopsida</taxon>
        <taxon>eudicotyledons</taxon>
        <taxon>Gunneridae</taxon>
        <taxon>Pentapetalae</taxon>
        <taxon>asterids</taxon>
        <taxon>campanulids</taxon>
        <taxon>Asterales</taxon>
        <taxon>Asteraceae</taxon>
        <taxon>Asteroideae</taxon>
        <taxon>Anthemideae</taxon>
        <taxon>Anthemidinae</taxon>
        <taxon>Tanacetum</taxon>
    </lineage>
</organism>
<dbReference type="EMBL" id="BQNB010012858">
    <property type="protein sequence ID" value="GJT08788.1"/>
    <property type="molecule type" value="Genomic_DNA"/>
</dbReference>
<proteinExistence type="predicted"/>
<feature type="compositionally biased region" description="Basic and acidic residues" evidence="1">
    <location>
        <begin position="484"/>
        <end position="517"/>
    </location>
</feature>
<feature type="region of interest" description="Disordered" evidence="1">
    <location>
        <begin position="281"/>
        <end position="307"/>
    </location>
</feature>
<gene>
    <name evidence="2" type="ORF">Tco_0843250</name>
</gene>
<feature type="region of interest" description="Disordered" evidence="1">
    <location>
        <begin position="484"/>
        <end position="531"/>
    </location>
</feature>
<evidence type="ECO:0000313" key="3">
    <source>
        <dbReference type="Proteomes" id="UP001151760"/>
    </source>
</evidence>
<name>A0ABQ5B4V6_9ASTR</name>
<reference evidence="2" key="2">
    <citation type="submission" date="2022-01" db="EMBL/GenBank/DDBJ databases">
        <authorList>
            <person name="Yamashiro T."/>
            <person name="Shiraishi A."/>
            <person name="Satake H."/>
            <person name="Nakayama K."/>
        </authorList>
    </citation>
    <scope>NUCLEOTIDE SEQUENCE</scope>
</reference>
<feature type="region of interest" description="Disordered" evidence="1">
    <location>
        <begin position="338"/>
        <end position="451"/>
    </location>
</feature>
<keyword evidence="3" id="KW-1185">Reference proteome</keyword>
<evidence type="ECO:0000313" key="2">
    <source>
        <dbReference type="EMBL" id="GJT08788.1"/>
    </source>
</evidence>
<dbReference type="Proteomes" id="UP001151760">
    <property type="component" value="Unassembled WGS sequence"/>
</dbReference>
<evidence type="ECO:0000256" key="1">
    <source>
        <dbReference type="SAM" id="MobiDB-lite"/>
    </source>
</evidence>
<feature type="compositionally biased region" description="Acidic residues" evidence="1">
    <location>
        <begin position="434"/>
        <end position="451"/>
    </location>
</feature>
<feature type="compositionally biased region" description="Polar residues" evidence="1">
    <location>
        <begin position="417"/>
        <end position="426"/>
    </location>
</feature>